<dbReference type="Proteomes" id="UP000281350">
    <property type="component" value="Unassembled WGS sequence"/>
</dbReference>
<comment type="caution">
    <text evidence="12">The sequence shown here is derived from an EMBL/GenBank/DDBJ whole genome shotgun (WGS) entry which is preliminary data.</text>
</comment>
<organism evidence="12 13">
    <name type="scientific">Pseudomonas syringae pv. primulae</name>
    <dbReference type="NCBI Taxonomy" id="251707"/>
    <lineage>
        <taxon>Bacteria</taxon>
        <taxon>Pseudomonadati</taxon>
        <taxon>Pseudomonadota</taxon>
        <taxon>Gammaproteobacteria</taxon>
        <taxon>Pseudomonadales</taxon>
        <taxon>Pseudomonadaceae</taxon>
        <taxon>Pseudomonas</taxon>
    </lineage>
</organism>
<reference evidence="12 13" key="1">
    <citation type="submission" date="2018-08" db="EMBL/GenBank/DDBJ databases">
        <title>Recombination of ecologically and evolutionarily significant loci maintains genetic cohesion in the Pseudomonas syringae species complex.</title>
        <authorList>
            <person name="Dillon M."/>
            <person name="Thakur S."/>
            <person name="Almeida R.N.D."/>
            <person name="Weir B.S."/>
            <person name="Guttman D.S."/>
        </authorList>
    </citation>
    <scope>NUCLEOTIDE SEQUENCE [LARGE SCALE GENOMIC DNA]</scope>
    <source>
        <strain evidence="12 13">ICMP 2732</strain>
    </source>
</reference>
<feature type="region of interest" description="Disordered" evidence="11">
    <location>
        <begin position="65"/>
        <end position="87"/>
    </location>
</feature>
<dbReference type="GO" id="GO:0090729">
    <property type="term" value="F:toxin activity"/>
    <property type="evidence" value="ECO:0007669"/>
    <property type="project" value="UniProtKB-KW"/>
</dbReference>
<keyword evidence="8" id="KW-0548">Nucleotidyltransferase</keyword>
<feature type="region of interest" description="Disordered" evidence="11">
    <location>
        <begin position="1"/>
        <end position="28"/>
    </location>
</feature>
<evidence type="ECO:0000256" key="1">
    <source>
        <dbReference type="ARBA" id="ARBA00004613"/>
    </source>
</evidence>
<dbReference type="InterPro" id="IPR050999">
    <property type="entry name" value="ADP-ribosyltransferase_ARG"/>
</dbReference>
<evidence type="ECO:0000313" key="12">
    <source>
        <dbReference type="EMBL" id="RMO75800.1"/>
    </source>
</evidence>
<sequence length="302" mass="33166">MNISPVSGAHGSSYPSAQSKASTASKGPSGSFLKQLGGCFSPCLGSSSTGATLSPAHEQVLSHTYSSNIKGKLRTTPPKGASPRLSDTPMKQALSSMIVQELKWLKSQPKSLFSDVEPPNSMIKKALDEKDGHPFAERFSDDEFLAIHLYTSSLYRPINHHLRCAPKNDVVPVVEALKSGLAKLAQDPDYRVPGQLHRGIKEKMTDGEVMSRFKPGKIYRDDAFMSTSTHMQVAEEFTSDVTLHLRSSSAINIGPFSKNPYEAEALIPPLTPFEVTSLRKQLDNKWHVDLNEIADNPDERFK</sequence>
<keyword evidence="7" id="KW-0808">Transferase</keyword>
<keyword evidence="9" id="KW-0843">Virulence</keyword>
<dbReference type="SUPFAM" id="SSF56399">
    <property type="entry name" value="ADP-ribosylation"/>
    <property type="match status" value="1"/>
</dbReference>
<dbReference type="InterPro" id="IPR000768">
    <property type="entry name" value="ART"/>
</dbReference>
<dbReference type="GO" id="GO:0005576">
    <property type="term" value="C:extracellular region"/>
    <property type="evidence" value="ECO:0007669"/>
    <property type="project" value="UniProtKB-SubCell"/>
</dbReference>
<dbReference type="GO" id="GO:0106274">
    <property type="term" value="F:NAD+-protein-arginine ADP-ribosyltransferase activity"/>
    <property type="evidence" value="ECO:0007669"/>
    <property type="project" value="UniProtKB-EC"/>
</dbReference>
<protein>
    <recommendedName>
        <fullName evidence="3">NAD(+)--protein-arginine ADP-ribosyltransferase</fullName>
        <ecNumber evidence="3">2.4.2.31</ecNumber>
    </recommendedName>
</protein>
<keyword evidence="6" id="KW-0328">Glycosyltransferase</keyword>
<dbReference type="PROSITE" id="PS51996">
    <property type="entry name" value="TR_MART"/>
    <property type="match status" value="1"/>
</dbReference>
<evidence type="ECO:0000256" key="11">
    <source>
        <dbReference type="SAM" id="MobiDB-lite"/>
    </source>
</evidence>
<evidence type="ECO:0000256" key="4">
    <source>
        <dbReference type="ARBA" id="ARBA00022525"/>
    </source>
</evidence>
<evidence type="ECO:0000256" key="10">
    <source>
        <dbReference type="ARBA" id="ARBA00047597"/>
    </source>
</evidence>
<evidence type="ECO:0000313" key="13">
    <source>
        <dbReference type="Proteomes" id="UP000281350"/>
    </source>
</evidence>
<keyword evidence="4" id="KW-0964">Secreted</keyword>
<dbReference type="EC" id="2.4.2.31" evidence="3"/>
<dbReference type="Gene3D" id="3.90.176.10">
    <property type="entry name" value="Toxin ADP-ribosyltransferase, Chain A, domain 1"/>
    <property type="match status" value="1"/>
</dbReference>
<comment type="similarity">
    <text evidence="2">Belongs to the Arg-specific ADP-ribosyltransferase family.</text>
</comment>
<proteinExistence type="inferred from homology"/>
<feature type="compositionally biased region" description="Polar residues" evidence="11">
    <location>
        <begin position="13"/>
        <end position="28"/>
    </location>
</feature>
<evidence type="ECO:0000256" key="6">
    <source>
        <dbReference type="ARBA" id="ARBA00022676"/>
    </source>
</evidence>
<evidence type="ECO:0000256" key="3">
    <source>
        <dbReference type="ARBA" id="ARBA00012031"/>
    </source>
</evidence>
<dbReference type="EMBL" id="RBPY01000118">
    <property type="protein sequence ID" value="RMO75800.1"/>
    <property type="molecule type" value="Genomic_DNA"/>
</dbReference>
<evidence type="ECO:0000256" key="9">
    <source>
        <dbReference type="ARBA" id="ARBA00023026"/>
    </source>
</evidence>
<dbReference type="Pfam" id="PF01129">
    <property type="entry name" value="ART"/>
    <property type="match status" value="1"/>
</dbReference>
<comment type="subcellular location">
    <subcellularLocation>
        <location evidence="1">Secreted</location>
    </subcellularLocation>
</comment>
<dbReference type="RefSeq" id="WP_122279821.1">
    <property type="nucleotide sequence ID" value="NZ_RBPY01000118.1"/>
</dbReference>
<dbReference type="PANTHER" id="PTHR10339:SF25">
    <property type="entry name" value="SECRETED EXOENZYME S"/>
    <property type="match status" value="1"/>
</dbReference>
<evidence type="ECO:0000256" key="8">
    <source>
        <dbReference type="ARBA" id="ARBA00022695"/>
    </source>
</evidence>
<dbReference type="AlphaFoldDB" id="A0A3M3Y0J6"/>
<dbReference type="PANTHER" id="PTHR10339">
    <property type="entry name" value="ADP-RIBOSYLTRANSFERASE"/>
    <property type="match status" value="1"/>
</dbReference>
<dbReference type="GO" id="GO:0016779">
    <property type="term" value="F:nucleotidyltransferase activity"/>
    <property type="evidence" value="ECO:0007669"/>
    <property type="project" value="UniProtKB-KW"/>
</dbReference>
<gene>
    <name evidence="12" type="ORF">ALQ36_101617</name>
</gene>
<name>A0A3M3Y0J6_9PSED</name>
<dbReference type="GO" id="GO:0003950">
    <property type="term" value="F:NAD+ poly-ADP-ribosyltransferase activity"/>
    <property type="evidence" value="ECO:0007669"/>
    <property type="project" value="TreeGrafter"/>
</dbReference>
<evidence type="ECO:0000256" key="5">
    <source>
        <dbReference type="ARBA" id="ARBA00022656"/>
    </source>
</evidence>
<evidence type="ECO:0000256" key="7">
    <source>
        <dbReference type="ARBA" id="ARBA00022679"/>
    </source>
</evidence>
<accession>A0A3M3Y0J6</accession>
<evidence type="ECO:0000256" key="2">
    <source>
        <dbReference type="ARBA" id="ARBA00009558"/>
    </source>
</evidence>
<comment type="catalytic activity">
    <reaction evidence="10">
        <text>L-arginyl-[protein] + NAD(+) = N(omega)-(ADP-D-ribosyl)-L-arginyl-[protein] + nicotinamide + H(+)</text>
        <dbReference type="Rhea" id="RHEA:19149"/>
        <dbReference type="Rhea" id="RHEA-COMP:10532"/>
        <dbReference type="Rhea" id="RHEA-COMP:15087"/>
        <dbReference type="ChEBI" id="CHEBI:15378"/>
        <dbReference type="ChEBI" id="CHEBI:17154"/>
        <dbReference type="ChEBI" id="CHEBI:29965"/>
        <dbReference type="ChEBI" id="CHEBI:57540"/>
        <dbReference type="ChEBI" id="CHEBI:142554"/>
        <dbReference type="EC" id="2.4.2.31"/>
    </reaction>
</comment>
<keyword evidence="5" id="KW-0800">Toxin</keyword>